<name>A0ABD3FJN4_9STRA</name>
<proteinExistence type="predicted"/>
<sequence length="186" mass="20220">MKEALAVVPHVGSTLQQLRTVSRVSGDAALKSSANLVLAAKSRIVYVKLKKGEVSDHTVVSDCEKYNVVRTEAMQLVDTLQLLPPHKFYESFADLRATVTANKTKWKLCPSRPADNDDEDDDTLEDLAQQEEDEEEKPKVAQLQVTPDEGDSISNKAGTSDATQSILQPLGVVLPGESIAGFIARS</sequence>
<feature type="region of interest" description="Disordered" evidence="1">
    <location>
        <begin position="128"/>
        <end position="169"/>
    </location>
</feature>
<keyword evidence="3" id="KW-1185">Reference proteome</keyword>
<evidence type="ECO:0000256" key="1">
    <source>
        <dbReference type="SAM" id="MobiDB-lite"/>
    </source>
</evidence>
<dbReference type="EMBL" id="JBIMZQ010000019">
    <property type="protein sequence ID" value="KAL3665785.1"/>
    <property type="molecule type" value="Genomic_DNA"/>
</dbReference>
<feature type="compositionally biased region" description="Polar residues" evidence="1">
    <location>
        <begin position="152"/>
        <end position="167"/>
    </location>
</feature>
<evidence type="ECO:0000313" key="3">
    <source>
        <dbReference type="Proteomes" id="UP001632037"/>
    </source>
</evidence>
<dbReference type="AlphaFoldDB" id="A0ABD3FJN4"/>
<accession>A0ABD3FJN4</accession>
<reference evidence="2 3" key="1">
    <citation type="submission" date="2024-09" db="EMBL/GenBank/DDBJ databases">
        <title>Genome sequencing and assembly of Phytophthora oleae, isolate VK10A, causative agent of rot of olive drupes.</title>
        <authorList>
            <person name="Conti Taguali S."/>
            <person name="Riolo M."/>
            <person name="La Spada F."/>
            <person name="Cacciola S.O."/>
            <person name="Dionisio G."/>
        </authorList>
    </citation>
    <scope>NUCLEOTIDE SEQUENCE [LARGE SCALE GENOMIC DNA]</scope>
    <source>
        <strain evidence="2 3">VK10A</strain>
    </source>
</reference>
<gene>
    <name evidence="2" type="ORF">V7S43_009214</name>
</gene>
<organism evidence="2 3">
    <name type="scientific">Phytophthora oleae</name>
    <dbReference type="NCBI Taxonomy" id="2107226"/>
    <lineage>
        <taxon>Eukaryota</taxon>
        <taxon>Sar</taxon>
        <taxon>Stramenopiles</taxon>
        <taxon>Oomycota</taxon>
        <taxon>Peronosporomycetes</taxon>
        <taxon>Peronosporales</taxon>
        <taxon>Peronosporaceae</taxon>
        <taxon>Phytophthora</taxon>
    </lineage>
</organism>
<dbReference type="Proteomes" id="UP001632037">
    <property type="component" value="Unassembled WGS sequence"/>
</dbReference>
<evidence type="ECO:0000313" key="2">
    <source>
        <dbReference type="EMBL" id="KAL3665785.1"/>
    </source>
</evidence>
<protein>
    <submittedName>
        <fullName evidence="2">Uncharacterized protein</fullName>
    </submittedName>
</protein>
<comment type="caution">
    <text evidence="2">The sequence shown here is derived from an EMBL/GenBank/DDBJ whole genome shotgun (WGS) entry which is preliminary data.</text>
</comment>